<reference evidence="2 3" key="1">
    <citation type="submission" date="2015-01" db="EMBL/GenBank/DDBJ databases">
        <title>Evolution of Trichinella species and genotypes.</title>
        <authorList>
            <person name="Korhonen P.K."/>
            <person name="Edoardo P."/>
            <person name="Giuseppe L.R."/>
            <person name="Gasser R.B."/>
        </authorList>
    </citation>
    <scope>NUCLEOTIDE SEQUENCE [LARGE SCALE GENOMIC DNA]</scope>
    <source>
        <strain evidence="2">ISS417</strain>
    </source>
</reference>
<gene>
    <name evidence="2" type="ORF">T05_9473</name>
</gene>
<feature type="transmembrane region" description="Helical" evidence="1">
    <location>
        <begin position="6"/>
        <end position="24"/>
    </location>
</feature>
<dbReference type="OrthoDB" id="10294547at2759"/>
<keyword evidence="1" id="KW-1133">Transmembrane helix</keyword>
<name>A0A0V0U7T9_9BILA</name>
<evidence type="ECO:0000313" key="3">
    <source>
        <dbReference type="Proteomes" id="UP000055048"/>
    </source>
</evidence>
<dbReference type="EMBL" id="JYDJ01000047">
    <property type="protein sequence ID" value="KRX47165.1"/>
    <property type="molecule type" value="Genomic_DNA"/>
</dbReference>
<accession>A0A0V0U7T9</accession>
<dbReference type="Proteomes" id="UP000055048">
    <property type="component" value="Unassembled WGS sequence"/>
</dbReference>
<protein>
    <submittedName>
        <fullName evidence="2">Uncharacterized protein</fullName>
    </submittedName>
</protein>
<proteinExistence type="predicted"/>
<keyword evidence="1" id="KW-0472">Membrane</keyword>
<evidence type="ECO:0000313" key="2">
    <source>
        <dbReference type="EMBL" id="KRX47165.1"/>
    </source>
</evidence>
<sequence length="60" mass="6538">MYHKKLNYAAIAWAPAMVSLIGMVSTRGYLLTGLVWHARAELLLHSRLDILATTGGCLPA</sequence>
<evidence type="ECO:0000256" key="1">
    <source>
        <dbReference type="SAM" id="Phobius"/>
    </source>
</evidence>
<dbReference type="AlphaFoldDB" id="A0A0V0U7T9"/>
<keyword evidence="1" id="KW-0812">Transmembrane</keyword>
<organism evidence="2 3">
    <name type="scientific">Trichinella murrelli</name>
    <dbReference type="NCBI Taxonomy" id="144512"/>
    <lineage>
        <taxon>Eukaryota</taxon>
        <taxon>Metazoa</taxon>
        <taxon>Ecdysozoa</taxon>
        <taxon>Nematoda</taxon>
        <taxon>Enoplea</taxon>
        <taxon>Dorylaimia</taxon>
        <taxon>Trichinellida</taxon>
        <taxon>Trichinellidae</taxon>
        <taxon>Trichinella</taxon>
    </lineage>
</organism>
<keyword evidence="3" id="KW-1185">Reference proteome</keyword>
<comment type="caution">
    <text evidence="2">The sequence shown here is derived from an EMBL/GenBank/DDBJ whole genome shotgun (WGS) entry which is preliminary data.</text>
</comment>